<gene>
    <name evidence="11" type="ORF">UFOPK1591_01186</name>
</gene>
<dbReference type="FunFam" id="1.10.10.10:FF:000214">
    <property type="entry name" value="Methylated-DNA--protein-cysteine methyltransferase"/>
    <property type="match status" value="1"/>
</dbReference>
<dbReference type="GO" id="GO:0003908">
    <property type="term" value="F:methylated-DNA-[protein]-cysteine S-methyltransferase activity"/>
    <property type="evidence" value="ECO:0007669"/>
    <property type="project" value="UniProtKB-EC"/>
</dbReference>
<dbReference type="Pfam" id="PF02870">
    <property type="entry name" value="Methyltransf_1N"/>
    <property type="match status" value="1"/>
</dbReference>
<evidence type="ECO:0000256" key="7">
    <source>
        <dbReference type="ARBA" id="ARBA00023204"/>
    </source>
</evidence>
<dbReference type="InterPro" id="IPR014048">
    <property type="entry name" value="MethylDNA_cys_MeTrfase_DNA-bd"/>
</dbReference>
<dbReference type="InterPro" id="IPR036217">
    <property type="entry name" value="MethylDNA_cys_MeTrfase_DNAb"/>
</dbReference>
<dbReference type="PANTHER" id="PTHR10815">
    <property type="entry name" value="METHYLATED-DNA--PROTEIN-CYSTEINE METHYLTRANSFERASE"/>
    <property type="match status" value="1"/>
</dbReference>
<keyword evidence="6" id="KW-0227">DNA damage</keyword>
<evidence type="ECO:0000256" key="4">
    <source>
        <dbReference type="ARBA" id="ARBA00022603"/>
    </source>
</evidence>
<comment type="similarity">
    <text evidence="2">Belongs to the MGMT family.</text>
</comment>
<evidence type="ECO:0000256" key="6">
    <source>
        <dbReference type="ARBA" id="ARBA00022763"/>
    </source>
</evidence>
<dbReference type="InterPro" id="IPR008332">
    <property type="entry name" value="MethylG_MeTrfase_N"/>
</dbReference>
<dbReference type="AlphaFoldDB" id="A0A6J6E0X0"/>
<evidence type="ECO:0000256" key="3">
    <source>
        <dbReference type="ARBA" id="ARBA00011918"/>
    </source>
</evidence>
<dbReference type="EMBL" id="CAEZTD010000105">
    <property type="protein sequence ID" value="CAB4568909.1"/>
    <property type="molecule type" value="Genomic_DNA"/>
</dbReference>
<organism evidence="11">
    <name type="scientific">freshwater metagenome</name>
    <dbReference type="NCBI Taxonomy" id="449393"/>
    <lineage>
        <taxon>unclassified sequences</taxon>
        <taxon>metagenomes</taxon>
        <taxon>ecological metagenomes</taxon>
    </lineage>
</organism>
<keyword evidence="4" id="KW-0489">Methyltransferase</keyword>
<evidence type="ECO:0000256" key="8">
    <source>
        <dbReference type="ARBA" id="ARBA00049348"/>
    </source>
</evidence>
<dbReference type="Pfam" id="PF01035">
    <property type="entry name" value="DNA_binding_1"/>
    <property type="match status" value="1"/>
</dbReference>
<evidence type="ECO:0000259" key="9">
    <source>
        <dbReference type="Pfam" id="PF01035"/>
    </source>
</evidence>
<name>A0A6J6E0X0_9ZZZZ</name>
<dbReference type="SUPFAM" id="SSF46767">
    <property type="entry name" value="Methylated DNA-protein cysteine methyltransferase, C-terminal domain"/>
    <property type="match status" value="1"/>
</dbReference>
<dbReference type="EC" id="2.1.1.63" evidence="3"/>
<keyword evidence="7" id="KW-0234">DNA repair</keyword>
<dbReference type="SUPFAM" id="SSF53155">
    <property type="entry name" value="Methylated DNA-protein cysteine methyltransferase domain"/>
    <property type="match status" value="1"/>
</dbReference>
<keyword evidence="5" id="KW-0808">Transferase</keyword>
<comment type="catalytic activity">
    <reaction evidence="8">
        <text>a 6-O-methyl-2'-deoxyguanosine in DNA + L-cysteinyl-[protein] = S-methyl-L-cysteinyl-[protein] + a 2'-deoxyguanosine in DNA</text>
        <dbReference type="Rhea" id="RHEA:24000"/>
        <dbReference type="Rhea" id="RHEA-COMP:10131"/>
        <dbReference type="Rhea" id="RHEA-COMP:10132"/>
        <dbReference type="Rhea" id="RHEA-COMP:11367"/>
        <dbReference type="Rhea" id="RHEA-COMP:11368"/>
        <dbReference type="ChEBI" id="CHEBI:29950"/>
        <dbReference type="ChEBI" id="CHEBI:82612"/>
        <dbReference type="ChEBI" id="CHEBI:85445"/>
        <dbReference type="ChEBI" id="CHEBI:85448"/>
        <dbReference type="EC" id="2.1.1.63"/>
    </reaction>
</comment>
<evidence type="ECO:0000259" key="10">
    <source>
        <dbReference type="Pfam" id="PF02870"/>
    </source>
</evidence>
<accession>A0A6J6E0X0</accession>
<reference evidence="11" key="1">
    <citation type="submission" date="2020-05" db="EMBL/GenBank/DDBJ databases">
        <authorList>
            <person name="Chiriac C."/>
            <person name="Salcher M."/>
            <person name="Ghai R."/>
            <person name="Kavagutti S V."/>
        </authorList>
    </citation>
    <scope>NUCLEOTIDE SEQUENCE</scope>
</reference>
<dbReference type="Gene3D" id="1.10.10.10">
    <property type="entry name" value="Winged helix-like DNA-binding domain superfamily/Winged helix DNA-binding domain"/>
    <property type="match status" value="1"/>
</dbReference>
<dbReference type="NCBIfam" id="TIGR00589">
    <property type="entry name" value="ogt"/>
    <property type="match status" value="1"/>
</dbReference>
<evidence type="ECO:0000313" key="11">
    <source>
        <dbReference type="EMBL" id="CAB4568909.1"/>
    </source>
</evidence>
<dbReference type="InterPro" id="IPR036631">
    <property type="entry name" value="MGMT_N_sf"/>
</dbReference>
<comment type="catalytic activity">
    <reaction evidence="1">
        <text>a 4-O-methyl-thymidine in DNA + L-cysteinyl-[protein] = a thymidine in DNA + S-methyl-L-cysteinyl-[protein]</text>
        <dbReference type="Rhea" id="RHEA:53428"/>
        <dbReference type="Rhea" id="RHEA-COMP:10131"/>
        <dbReference type="Rhea" id="RHEA-COMP:10132"/>
        <dbReference type="Rhea" id="RHEA-COMP:13555"/>
        <dbReference type="Rhea" id="RHEA-COMP:13556"/>
        <dbReference type="ChEBI" id="CHEBI:29950"/>
        <dbReference type="ChEBI" id="CHEBI:82612"/>
        <dbReference type="ChEBI" id="CHEBI:137386"/>
        <dbReference type="ChEBI" id="CHEBI:137387"/>
        <dbReference type="EC" id="2.1.1.63"/>
    </reaction>
</comment>
<evidence type="ECO:0000256" key="5">
    <source>
        <dbReference type="ARBA" id="ARBA00022679"/>
    </source>
</evidence>
<evidence type="ECO:0000256" key="2">
    <source>
        <dbReference type="ARBA" id="ARBA00008711"/>
    </source>
</evidence>
<dbReference type="CDD" id="cd06445">
    <property type="entry name" value="ATase"/>
    <property type="match status" value="1"/>
</dbReference>
<dbReference type="Gene3D" id="3.30.160.70">
    <property type="entry name" value="Methylated DNA-protein cysteine methyltransferase domain"/>
    <property type="match status" value="1"/>
</dbReference>
<proteinExistence type="inferred from homology"/>
<sequence>MTKVFTATDGTASSDRFITVTSPIGRIEIRGNEKAITGLTIEGTDGNNYGVLPHGGQPGNADKLLARAAKELDQYFAGKLRKFTVPVVLDGTEFQRDVWNIIAATPFGETTSYGEIADRIGRQGAGRAVGGAVGANPVPIIVGCHRVLASDQRITGFSGGSGIPTKKQLLALEGISFAN</sequence>
<dbReference type="GO" id="GO:0032259">
    <property type="term" value="P:methylation"/>
    <property type="evidence" value="ECO:0007669"/>
    <property type="project" value="UniProtKB-KW"/>
</dbReference>
<protein>
    <recommendedName>
        <fullName evidence="3">methylated-DNA--[protein]-cysteine S-methyltransferase</fullName>
        <ecNumber evidence="3">2.1.1.63</ecNumber>
    </recommendedName>
</protein>
<dbReference type="GO" id="GO:0006281">
    <property type="term" value="P:DNA repair"/>
    <property type="evidence" value="ECO:0007669"/>
    <property type="project" value="UniProtKB-KW"/>
</dbReference>
<dbReference type="PANTHER" id="PTHR10815:SF13">
    <property type="entry name" value="METHYLATED-DNA--PROTEIN-CYSTEINE METHYLTRANSFERASE"/>
    <property type="match status" value="1"/>
</dbReference>
<feature type="domain" description="Methylguanine DNA methyltransferase ribonuclease-like" evidence="10">
    <location>
        <begin position="19"/>
        <end position="87"/>
    </location>
</feature>
<feature type="domain" description="Methylated-DNA-[protein]-cysteine S-methyltransferase DNA binding" evidence="9">
    <location>
        <begin position="93"/>
        <end position="175"/>
    </location>
</feature>
<dbReference type="InterPro" id="IPR036388">
    <property type="entry name" value="WH-like_DNA-bd_sf"/>
</dbReference>
<evidence type="ECO:0000256" key="1">
    <source>
        <dbReference type="ARBA" id="ARBA00001286"/>
    </source>
</evidence>